<dbReference type="InterPro" id="IPR023404">
    <property type="entry name" value="rSAM_horseshoe"/>
</dbReference>
<dbReference type="SFLD" id="SFLDG01082">
    <property type="entry name" value="B12-binding_domain_containing"/>
    <property type="match status" value="1"/>
</dbReference>
<keyword evidence="7" id="KW-0411">Iron-sulfur</keyword>
<dbReference type="GO" id="GO:0046872">
    <property type="term" value="F:metal ion binding"/>
    <property type="evidence" value="ECO:0007669"/>
    <property type="project" value="UniProtKB-KW"/>
</dbReference>
<gene>
    <name evidence="10" type="ORF">KCG34_09615</name>
</gene>
<evidence type="ECO:0000259" key="8">
    <source>
        <dbReference type="PROSITE" id="PS51332"/>
    </source>
</evidence>
<feature type="domain" description="B12-binding" evidence="8">
    <location>
        <begin position="27"/>
        <end position="169"/>
    </location>
</feature>
<dbReference type="PROSITE" id="PS51332">
    <property type="entry name" value="B12_BINDING"/>
    <property type="match status" value="1"/>
</dbReference>
<organism evidence="10 11">
    <name type="scientific">Phenylobacterium montanum</name>
    <dbReference type="NCBI Taxonomy" id="2823693"/>
    <lineage>
        <taxon>Bacteria</taxon>
        <taxon>Pseudomonadati</taxon>
        <taxon>Pseudomonadota</taxon>
        <taxon>Alphaproteobacteria</taxon>
        <taxon>Caulobacterales</taxon>
        <taxon>Caulobacteraceae</taxon>
        <taxon>Phenylobacterium</taxon>
    </lineage>
</organism>
<evidence type="ECO:0000256" key="5">
    <source>
        <dbReference type="ARBA" id="ARBA00022723"/>
    </source>
</evidence>
<dbReference type="GO" id="GO:0031419">
    <property type="term" value="F:cobalamin binding"/>
    <property type="evidence" value="ECO:0007669"/>
    <property type="project" value="InterPro"/>
</dbReference>
<dbReference type="Proteomes" id="UP000676409">
    <property type="component" value="Chromosome"/>
</dbReference>
<protein>
    <submittedName>
        <fullName evidence="10">Radical SAM protein</fullName>
    </submittedName>
</protein>
<keyword evidence="2" id="KW-0489">Methyltransferase</keyword>
<evidence type="ECO:0000256" key="3">
    <source>
        <dbReference type="ARBA" id="ARBA00022679"/>
    </source>
</evidence>
<keyword evidence="3" id="KW-0808">Transferase</keyword>
<dbReference type="SUPFAM" id="SSF102114">
    <property type="entry name" value="Radical SAM enzymes"/>
    <property type="match status" value="1"/>
</dbReference>
<evidence type="ECO:0000256" key="2">
    <source>
        <dbReference type="ARBA" id="ARBA00022603"/>
    </source>
</evidence>
<dbReference type="CDD" id="cd01335">
    <property type="entry name" value="Radical_SAM"/>
    <property type="match status" value="1"/>
</dbReference>
<dbReference type="Gene3D" id="3.80.30.20">
    <property type="entry name" value="tm_1862 like domain"/>
    <property type="match status" value="1"/>
</dbReference>
<dbReference type="InterPro" id="IPR051198">
    <property type="entry name" value="BchE-like"/>
</dbReference>
<dbReference type="PANTHER" id="PTHR43409:SF7">
    <property type="entry name" value="BLL1977 PROTEIN"/>
    <property type="match status" value="1"/>
</dbReference>
<dbReference type="GO" id="GO:0005829">
    <property type="term" value="C:cytosol"/>
    <property type="evidence" value="ECO:0007669"/>
    <property type="project" value="TreeGrafter"/>
</dbReference>
<accession>A0A975G2T4</accession>
<dbReference type="Pfam" id="PF04055">
    <property type="entry name" value="Radical_SAM"/>
    <property type="match status" value="1"/>
</dbReference>
<dbReference type="SFLD" id="SFLDG01123">
    <property type="entry name" value="methyltransferase_(Class_B)"/>
    <property type="match status" value="1"/>
</dbReference>
<dbReference type="InterPro" id="IPR006638">
    <property type="entry name" value="Elp3/MiaA/NifB-like_rSAM"/>
</dbReference>
<evidence type="ECO:0000256" key="6">
    <source>
        <dbReference type="ARBA" id="ARBA00023004"/>
    </source>
</evidence>
<evidence type="ECO:0000313" key="11">
    <source>
        <dbReference type="Proteomes" id="UP000676409"/>
    </source>
</evidence>
<name>A0A975G2T4_9CAUL</name>
<dbReference type="InterPro" id="IPR006158">
    <property type="entry name" value="Cobalamin-bd"/>
</dbReference>
<dbReference type="SFLD" id="SFLDS00029">
    <property type="entry name" value="Radical_SAM"/>
    <property type="match status" value="1"/>
</dbReference>
<evidence type="ECO:0000313" key="10">
    <source>
        <dbReference type="EMBL" id="QUD90095.1"/>
    </source>
</evidence>
<evidence type="ECO:0000259" key="9">
    <source>
        <dbReference type="PROSITE" id="PS51918"/>
    </source>
</evidence>
<comment type="cofactor">
    <cofactor evidence="1">
        <name>[4Fe-4S] cluster</name>
        <dbReference type="ChEBI" id="CHEBI:49883"/>
    </cofactor>
</comment>
<evidence type="ECO:0000256" key="4">
    <source>
        <dbReference type="ARBA" id="ARBA00022691"/>
    </source>
</evidence>
<dbReference type="PANTHER" id="PTHR43409">
    <property type="entry name" value="ANAEROBIC MAGNESIUM-PROTOPORPHYRIN IX MONOMETHYL ESTER CYCLASE-RELATED"/>
    <property type="match status" value="1"/>
</dbReference>
<keyword evidence="4" id="KW-0949">S-adenosyl-L-methionine</keyword>
<dbReference type="PROSITE" id="PS51918">
    <property type="entry name" value="RADICAL_SAM"/>
    <property type="match status" value="1"/>
</dbReference>
<evidence type="ECO:0000256" key="7">
    <source>
        <dbReference type="ARBA" id="ARBA00023014"/>
    </source>
</evidence>
<dbReference type="AlphaFoldDB" id="A0A975G2T4"/>
<dbReference type="InterPro" id="IPR007197">
    <property type="entry name" value="rSAM"/>
</dbReference>
<reference evidence="10" key="1">
    <citation type="submission" date="2021-04" db="EMBL/GenBank/DDBJ databases">
        <title>The complete genome sequence of Caulobacter sp. S6.</title>
        <authorList>
            <person name="Tang Y."/>
            <person name="Ouyang W."/>
            <person name="Liu Q."/>
            <person name="Huang B."/>
            <person name="Guo Z."/>
            <person name="Lei P."/>
        </authorList>
    </citation>
    <scope>NUCLEOTIDE SEQUENCE</scope>
    <source>
        <strain evidence="10">S6</strain>
    </source>
</reference>
<keyword evidence="6" id="KW-0408">Iron</keyword>
<feature type="domain" description="Radical SAM core" evidence="9">
    <location>
        <begin position="195"/>
        <end position="423"/>
    </location>
</feature>
<dbReference type="InterPro" id="IPR034466">
    <property type="entry name" value="Methyltransferase_Class_B"/>
</dbReference>
<dbReference type="EMBL" id="CP073078">
    <property type="protein sequence ID" value="QUD90095.1"/>
    <property type="molecule type" value="Genomic_DNA"/>
</dbReference>
<sequence>MVGSGALSIYLIKPTRYDDDGYPVQWWRSIIPANSLACVTALTQDSLDRGVLGDTPARLIVIDEINTIVRPDRIVREIRESGGKAVVFLVGVQTNQFPRAVDIARPLRAAGVPVCIGGFHVSGCLSMLDEMPVELKEAQSLGISFFAGEAEEGRLDEVLLDAKAGALKAVYNHLKSTPNLAGAPTPYLAPEIVAKTMSNCASFDLGRGCPFECSFCTIINVQGRKSRFRTVEDLERIIRDNARHGIRRYFVTDDNFARNKNWKPFLETLARMRREEGVDIRLIMQVDTLAHHTPGFIDACVAAGLDQLFVGLENINSDNLQAVKKRQNRVEEYREMFLAWKQHSLVIICGYIIGFPHDTKASILHDIEILKRELPIDILYLNYLTPLPGSEDHRRMVDAGTWMDGDMNKYDLNHRVAHHPVMSDEDWESAYREAHASFYSFDHMRTVIRRMAALGSNMKLITCGLLTAYREIVRLEGVAKLEGGLVRIKDRRQRRPGRPIESPLVFYPKYLAHLASTGISAYATWFRLKRFMRKTVKDPARFAYVDAAIAPVGQETQPLHLLDETRGADFVAARQARTAMVTELMIKHRKPAAPAGVA</sequence>
<dbReference type="GO" id="GO:0051539">
    <property type="term" value="F:4 iron, 4 sulfur cluster binding"/>
    <property type="evidence" value="ECO:0007669"/>
    <property type="project" value="UniProtKB-KW"/>
</dbReference>
<dbReference type="RefSeq" id="WP_211940146.1">
    <property type="nucleotide sequence ID" value="NZ_CP073078.1"/>
</dbReference>
<keyword evidence="11" id="KW-1185">Reference proteome</keyword>
<proteinExistence type="predicted"/>
<evidence type="ECO:0000256" key="1">
    <source>
        <dbReference type="ARBA" id="ARBA00001966"/>
    </source>
</evidence>
<dbReference type="InterPro" id="IPR058240">
    <property type="entry name" value="rSAM_sf"/>
</dbReference>
<keyword evidence="5" id="KW-0479">Metal-binding</keyword>
<dbReference type="SMART" id="SM00729">
    <property type="entry name" value="Elp3"/>
    <property type="match status" value="1"/>
</dbReference>
<dbReference type="KEGG" id="caul:KCG34_09615"/>
<dbReference type="GO" id="GO:0003824">
    <property type="term" value="F:catalytic activity"/>
    <property type="evidence" value="ECO:0007669"/>
    <property type="project" value="InterPro"/>
</dbReference>